<organism evidence="1 2">
    <name type="scientific">Paspalum notatum var. saurae</name>
    <dbReference type="NCBI Taxonomy" id="547442"/>
    <lineage>
        <taxon>Eukaryota</taxon>
        <taxon>Viridiplantae</taxon>
        <taxon>Streptophyta</taxon>
        <taxon>Embryophyta</taxon>
        <taxon>Tracheophyta</taxon>
        <taxon>Spermatophyta</taxon>
        <taxon>Magnoliopsida</taxon>
        <taxon>Liliopsida</taxon>
        <taxon>Poales</taxon>
        <taxon>Poaceae</taxon>
        <taxon>PACMAD clade</taxon>
        <taxon>Panicoideae</taxon>
        <taxon>Andropogonodae</taxon>
        <taxon>Paspaleae</taxon>
        <taxon>Paspalinae</taxon>
        <taxon>Paspalum</taxon>
    </lineage>
</organism>
<sequence>MFRTSTSSWRTGPPVDVPVAARLSSFTLPL</sequence>
<proteinExistence type="predicted"/>
<dbReference type="AlphaFoldDB" id="A0AAQ3WEE4"/>
<reference evidence="1 2" key="1">
    <citation type="submission" date="2024-02" db="EMBL/GenBank/DDBJ databases">
        <title>High-quality chromosome-scale genome assembly of Pensacola bahiagrass (Paspalum notatum Flugge var. saurae).</title>
        <authorList>
            <person name="Vega J.M."/>
            <person name="Podio M."/>
            <person name="Orjuela J."/>
            <person name="Siena L.A."/>
            <person name="Pessino S.C."/>
            <person name="Combes M.C."/>
            <person name="Mariac C."/>
            <person name="Albertini E."/>
            <person name="Pupilli F."/>
            <person name="Ortiz J.P.A."/>
            <person name="Leblanc O."/>
        </authorList>
    </citation>
    <scope>NUCLEOTIDE SEQUENCE [LARGE SCALE GENOMIC DNA]</scope>
    <source>
        <strain evidence="1">R1</strain>
        <tissue evidence="1">Leaf</tissue>
    </source>
</reference>
<evidence type="ECO:0000313" key="2">
    <source>
        <dbReference type="Proteomes" id="UP001341281"/>
    </source>
</evidence>
<evidence type="ECO:0000313" key="1">
    <source>
        <dbReference type="EMBL" id="WVZ58896.1"/>
    </source>
</evidence>
<dbReference type="Proteomes" id="UP001341281">
    <property type="component" value="Chromosome 02"/>
</dbReference>
<gene>
    <name evidence="1" type="ORF">U9M48_009118</name>
</gene>
<dbReference type="EMBL" id="CP144746">
    <property type="protein sequence ID" value="WVZ58896.1"/>
    <property type="molecule type" value="Genomic_DNA"/>
</dbReference>
<keyword evidence="2" id="KW-1185">Reference proteome</keyword>
<name>A0AAQ3WEE4_PASNO</name>
<accession>A0AAQ3WEE4</accession>
<protein>
    <submittedName>
        <fullName evidence="1">Uncharacterized protein</fullName>
    </submittedName>
</protein>